<protein>
    <submittedName>
        <fullName evidence="3">PorT family protein</fullName>
    </submittedName>
</protein>
<dbReference type="KEGG" id="ddb:E7747_09810"/>
<accession>A0A4V1D3C7</accession>
<dbReference type="AlphaFoldDB" id="A0A4V1D3C7"/>
<dbReference type="EMBL" id="CP039396">
    <property type="protein sequence ID" value="QCD42548.1"/>
    <property type="molecule type" value="Genomic_DNA"/>
</dbReference>
<keyword evidence="1" id="KW-0732">Signal</keyword>
<organism evidence="3 4">
    <name type="scientific">Duncaniella dubosii</name>
    <dbReference type="NCBI Taxonomy" id="2518971"/>
    <lineage>
        <taxon>Bacteria</taxon>
        <taxon>Pseudomonadati</taxon>
        <taxon>Bacteroidota</taxon>
        <taxon>Bacteroidia</taxon>
        <taxon>Bacteroidales</taxon>
        <taxon>Muribaculaceae</taxon>
        <taxon>Duncaniella</taxon>
    </lineage>
</organism>
<evidence type="ECO:0000313" key="4">
    <source>
        <dbReference type="Proteomes" id="UP000297149"/>
    </source>
</evidence>
<sequence>MRKRDFVSILLLPILLLLPFRSNAQFVAHGKADKFIESDVHLLLGGSYVTNNYMDSYSEITDLNSSMGLAWGLGVSVKFNLSSFIGLGTELNYLRNSGKINMAVTADGKPNVSNVFIKNSYRSLNIPVYVSFGFNVANNVRWNVDGGLYFDFGTSGSQKTTIYNATVNDLGQLVTAITNLKTDYYDNDKAYLNSYRNFDTGLHLATSIKFMDKISVGLRSQFGFRNVAQSNGIVKPTSHNIRLFATIGYVL</sequence>
<gene>
    <name evidence="3" type="ORF">E7747_09810</name>
</gene>
<evidence type="ECO:0000313" key="3">
    <source>
        <dbReference type="EMBL" id="QCD42548.1"/>
    </source>
</evidence>
<dbReference type="InterPro" id="IPR025665">
    <property type="entry name" value="Beta-barrel_OMP_2"/>
</dbReference>
<dbReference type="RefSeq" id="WP_136415688.1">
    <property type="nucleotide sequence ID" value="NZ_CP039396.1"/>
</dbReference>
<proteinExistence type="predicted"/>
<feature type="chain" id="PRO_5020276457" evidence="1">
    <location>
        <begin position="25"/>
        <end position="251"/>
    </location>
</feature>
<reference evidence="4" key="1">
    <citation type="submission" date="2019-02" db="EMBL/GenBank/DDBJ databases">
        <title>Isolation and identification of novel species under the genus Muribaculum.</title>
        <authorList>
            <person name="Miyake S."/>
            <person name="Ding Y."/>
            <person name="Low A."/>
            <person name="Soh M."/>
            <person name="Seedorf H."/>
        </authorList>
    </citation>
    <scope>NUCLEOTIDE SEQUENCE [LARGE SCALE GENOMIC DNA]</scope>
    <source>
        <strain evidence="4">H5</strain>
    </source>
</reference>
<dbReference type="Pfam" id="PF13568">
    <property type="entry name" value="OMP_b-brl_2"/>
    <property type="match status" value="1"/>
</dbReference>
<feature type="signal peptide" evidence="1">
    <location>
        <begin position="1"/>
        <end position="24"/>
    </location>
</feature>
<feature type="domain" description="Outer membrane protein beta-barrel" evidence="2">
    <location>
        <begin position="37"/>
        <end position="228"/>
    </location>
</feature>
<keyword evidence="4" id="KW-1185">Reference proteome</keyword>
<name>A0A4V1D3C7_9BACT</name>
<evidence type="ECO:0000259" key="2">
    <source>
        <dbReference type="Pfam" id="PF13568"/>
    </source>
</evidence>
<dbReference type="Proteomes" id="UP000297149">
    <property type="component" value="Chromosome"/>
</dbReference>
<evidence type="ECO:0000256" key="1">
    <source>
        <dbReference type="SAM" id="SignalP"/>
    </source>
</evidence>